<accession>A0A158E0C8</accession>
<dbReference type="Pfam" id="PF02353">
    <property type="entry name" value="CMAS"/>
    <property type="match status" value="1"/>
</dbReference>
<dbReference type="FunFam" id="3.40.50.150:FF:000554">
    <property type="entry name" value="Cation-transporting ATPase"/>
    <property type="match status" value="1"/>
</dbReference>
<keyword evidence="3" id="KW-1185">Reference proteome</keyword>
<dbReference type="InterPro" id="IPR029063">
    <property type="entry name" value="SAM-dependent_MTases_sf"/>
</dbReference>
<reference evidence="2" key="1">
    <citation type="submission" date="2016-01" db="EMBL/GenBank/DDBJ databases">
        <authorList>
            <person name="Peeters C."/>
        </authorList>
    </citation>
    <scope>NUCLEOTIDE SEQUENCE</scope>
    <source>
        <strain evidence="2">LMG 29320</strain>
    </source>
</reference>
<dbReference type="PANTHER" id="PTHR43832:SF1">
    <property type="entry name" value="S-ADENOSYL-L-METHIONINE-DEPENDENT METHYLTRANSFERASES SUPERFAMILY PROTEIN"/>
    <property type="match status" value="1"/>
</dbReference>
<gene>
    <name evidence="2" type="ORF">AWB77_06109</name>
</gene>
<dbReference type="RefSeq" id="WP_061138139.1">
    <property type="nucleotide sequence ID" value="NZ_FCNX02000021.1"/>
</dbReference>
<dbReference type="InterPro" id="IPR003333">
    <property type="entry name" value="CMAS"/>
</dbReference>
<dbReference type="OrthoDB" id="9782855at2"/>
<dbReference type="AlphaFoldDB" id="A0A158E0C8"/>
<protein>
    <submittedName>
        <fullName evidence="2">Cyclopropane-fatty-acyl-phospholipid synthase</fullName>
    </submittedName>
</protein>
<proteinExistence type="predicted"/>
<dbReference type="CDD" id="cd02440">
    <property type="entry name" value="AdoMet_MTases"/>
    <property type="match status" value="1"/>
</dbReference>
<evidence type="ECO:0000313" key="3">
    <source>
        <dbReference type="Proteomes" id="UP000054903"/>
    </source>
</evidence>
<dbReference type="GO" id="GO:0008610">
    <property type="term" value="P:lipid biosynthetic process"/>
    <property type="evidence" value="ECO:0007669"/>
    <property type="project" value="InterPro"/>
</dbReference>
<dbReference type="Gene3D" id="3.40.50.150">
    <property type="entry name" value="Vaccinia Virus protein VP39"/>
    <property type="match status" value="1"/>
</dbReference>
<sequence>MNVTARETPAPRAAPATPADMPALDGSRVIRACERGFVPDALMRLGMRALMRRRLIDEHADDPAQRTQAFQRFLDELRASPIAIDTQAANAQHYELPDAFFEAHLGPRLKYSCGYYPRGDETLAQAELAMLELYAKRARLANGQRVLDLGCGWGSLALWSALRYPRSEVVALSNSHAQRAFIEARARAQGIGNLRVVTGDVVDFEFGRDGPPFDRILSVEMFEHMKNYPLLLAKIARWLADDGLLFVHLFAHQTLAYHFASRDGSDWMARYFFTGGTMPSSSLLLHCQDDMRAVHQWWLNGTHYERTANQWLAALDAARDRVMPMLQTAYGDAAATWFRRWRMFYLAVAELFGYAHGTQWGVAHYLFEKRVRREMP</sequence>
<evidence type="ECO:0000313" key="2">
    <source>
        <dbReference type="EMBL" id="SAL00302.1"/>
    </source>
</evidence>
<dbReference type="STRING" id="1777138.AWB77_06109"/>
<dbReference type="Proteomes" id="UP000054903">
    <property type="component" value="Unassembled WGS sequence"/>
</dbReference>
<dbReference type="EMBL" id="FCNX02000021">
    <property type="protein sequence ID" value="SAL00302.1"/>
    <property type="molecule type" value="Genomic_DNA"/>
</dbReference>
<dbReference type="PIRSF" id="PIRSF003085">
    <property type="entry name" value="CMAS"/>
    <property type="match status" value="1"/>
</dbReference>
<dbReference type="PANTHER" id="PTHR43832">
    <property type="match status" value="1"/>
</dbReference>
<name>A0A158E0C8_9BURK</name>
<organism evidence="2 3">
    <name type="scientific">Caballeronia fortuita</name>
    <dbReference type="NCBI Taxonomy" id="1777138"/>
    <lineage>
        <taxon>Bacteria</taxon>
        <taxon>Pseudomonadati</taxon>
        <taxon>Pseudomonadota</taxon>
        <taxon>Betaproteobacteria</taxon>
        <taxon>Burkholderiales</taxon>
        <taxon>Burkholderiaceae</taxon>
        <taxon>Caballeronia</taxon>
    </lineage>
</organism>
<dbReference type="SUPFAM" id="SSF53335">
    <property type="entry name" value="S-adenosyl-L-methionine-dependent methyltransferases"/>
    <property type="match status" value="1"/>
</dbReference>
<comment type="caution">
    <text evidence="2">The sequence shown here is derived from an EMBL/GenBank/DDBJ whole genome shotgun (WGS) entry which is preliminary data.</text>
</comment>
<evidence type="ECO:0000256" key="1">
    <source>
        <dbReference type="SAM" id="MobiDB-lite"/>
    </source>
</evidence>
<feature type="region of interest" description="Disordered" evidence="1">
    <location>
        <begin position="1"/>
        <end position="21"/>
    </location>
</feature>